<organism evidence="9 10">
    <name type="scientific">Guptibacillus hwajinpoensis</name>
    <dbReference type="NCBI Taxonomy" id="208199"/>
    <lineage>
        <taxon>Bacteria</taxon>
        <taxon>Bacillati</taxon>
        <taxon>Bacillota</taxon>
        <taxon>Bacilli</taxon>
        <taxon>Bacillales</taxon>
        <taxon>Guptibacillaceae</taxon>
        <taxon>Guptibacillus</taxon>
    </lineage>
</organism>
<dbReference type="Pfam" id="PF03845">
    <property type="entry name" value="Spore_permease"/>
    <property type="match status" value="1"/>
</dbReference>
<name>A0A4U1MN44_9BACL</name>
<comment type="subcellular location">
    <subcellularLocation>
        <location evidence="1">Membrane</location>
        <topology evidence="1">Multi-pass membrane protein</topology>
    </subcellularLocation>
</comment>
<feature type="transmembrane region" description="Helical" evidence="8">
    <location>
        <begin position="145"/>
        <end position="163"/>
    </location>
</feature>
<feature type="transmembrane region" description="Helical" evidence="8">
    <location>
        <begin position="267"/>
        <end position="291"/>
    </location>
</feature>
<feature type="transmembrane region" description="Helical" evidence="8">
    <location>
        <begin position="112"/>
        <end position="133"/>
    </location>
</feature>
<dbReference type="OrthoDB" id="2957438at2"/>
<evidence type="ECO:0000313" key="9">
    <source>
        <dbReference type="EMBL" id="TKD72012.1"/>
    </source>
</evidence>
<feature type="transmembrane region" description="Helical" evidence="8">
    <location>
        <begin position="327"/>
        <end position="352"/>
    </location>
</feature>
<reference evidence="9 10" key="1">
    <citation type="submission" date="2019-04" db="EMBL/GenBank/DDBJ databases">
        <title>Genome sequence of Bacillus hwajinpoensis strain Y2.</title>
        <authorList>
            <person name="Fair J.L."/>
            <person name="Maclea K.S."/>
        </authorList>
    </citation>
    <scope>NUCLEOTIDE SEQUENCE [LARGE SCALE GENOMIC DNA]</scope>
    <source>
        <strain evidence="9 10">Y2</strain>
    </source>
</reference>
<evidence type="ECO:0000256" key="7">
    <source>
        <dbReference type="ARBA" id="ARBA00023136"/>
    </source>
</evidence>
<keyword evidence="7 8" id="KW-0472">Membrane</keyword>
<keyword evidence="5 8" id="KW-0812">Transmembrane</keyword>
<dbReference type="GO" id="GO:0009847">
    <property type="term" value="P:spore germination"/>
    <property type="evidence" value="ECO:0007669"/>
    <property type="project" value="InterPro"/>
</dbReference>
<keyword evidence="3" id="KW-0813">Transport</keyword>
<dbReference type="InterPro" id="IPR004761">
    <property type="entry name" value="Spore_GerAB"/>
</dbReference>
<gene>
    <name evidence="9" type="ORF">FBF83_04220</name>
</gene>
<evidence type="ECO:0000313" key="10">
    <source>
        <dbReference type="Proteomes" id="UP000310541"/>
    </source>
</evidence>
<keyword evidence="6 8" id="KW-1133">Transmembrane helix</keyword>
<feature type="transmembrane region" description="Helical" evidence="8">
    <location>
        <begin position="303"/>
        <end position="321"/>
    </location>
</feature>
<comment type="similarity">
    <text evidence="2">Belongs to the amino acid-polyamine-organocation (APC) superfamily. Spore germination protein (SGP) (TC 2.A.3.9) family.</text>
</comment>
<evidence type="ECO:0000256" key="8">
    <source>
        <dbReference type="SAM" id="Phobius"/>
    </source>
</evidence>
<evidence type="ECO:0000256" key="5">
    <source>
        <dbReference type="ARBA" id="ARBA00022692"/>
    </source>
</evidence>
<proteinExistence type="inferred from homology"/>
<sequence>MFEKIAPFHLAILIYMIQSGVTFFKLPRMLAVNFGTNGWLMVVIVSFIVMINLLLISLVIRFRVGENVFEIMEGLISVKWMAPFYLLLALTWSLLSILVGKDFISITQVLSFQNTNSTSLFVILMVLVFYLGMKDIYTISKATNIFFILTIGIFFLIIYHIPYTSLERLTPFIFKEGKNTIEGIVQLYTAFLGFEIVLFLFPYVDQSKPKWFRSVYYGHFLTTVVYSVTCFVSYLFFSLNQLKITSYPVLNLIAYIEIELIERIETFVFNLFLIKILVTLVLYLWASSLLLERVIPALSRKQSVAILIITSMLITLNVDVMSEIADWLLVVGFVAAALAIGLPIILLIVIGIRTYRGDHRA</sequence>
<dbReference type="GO" id="GO:0016020">
    <property type="term" value="C:membrane"/>
    <property type="evidence" value="ECO:0007669"/>
    <property type="project" value="UniProtKB-SubCell"/>
</dbReference>
<comment type="caution">
    <text evidence="9">The sequence shown here is derived from an EMBL/GenBank/DDBJ whole genome shotgun (WGS) entry which is preliminary data.</text>
</comment>
<feature type="transmembrane region" description="Helical" evidence="8">
    <location>
        <begin position="6"/>
        <end position="26"/>
    </location>
</feature>
<evidence type="ECO:0000256" key="2">
    <source>
        <dbReference type="ARBA" id="ARBA00007998"/>
    </source>
</evidence>
<feature type="transmembrane region" description="Helical" evidence="8">
    <location>
        <begin position="216"/>
        <end position="237"/>
    </location>
</feature>
<dbReference type="PANTHER" id="PTHR34975">
    <property type="entry name" value="SPORE GERMINATION PROTEIN A2"/>
    <property type="match status" value="1"/>
</dbReference>
<dbReference type="Proteomes" id="UP000310541">
    <property type="component" value="Unassembled WGS sequence"/>
</dbReference>
<evidence type="ECO:0000256" key="3">
    <source>
        <dbReference type="ARBA" id="ARBA00022448"/>
    </source>
</evidence>
<feature type="transmembrane region" description="Helical" evidence="8">
    <location>
        <begin position="38"/>
        <end position="60"/>
    </location>
</feature>
<feature type="transmembrane region" description="Helical" evidence="8">
    <location>
        <begin position="80"/>
        <end position="100"/>
    </location>
</feature>
<feature type="transmembrane region" description="Helical" evidence="8">
    <location>
        <begin position="184"/>
        <end position="204"/>
    </location>
</feature>
<protein>
    <submittedName>
        <fullName evidence="9">Spore gernimation protein</fullName>
    </submittedName>
</protein>
<dbReference type="RefSeq" id="WP_136945863.1">
    <property type="nucleotide sequence ID" value="NZ_SWFM01000001.1"/>
</dbReference>
<dbReference type="EMBL" id="SWFM01000001">
    <property type="protein sequence ID" value="TKD72012.1"/>
    <property type="molecule type" value="Genomic_DNA"/>
</dbReference>
<keyword evidence="4" id="KW-0309">Germination</keyword>
<evidence type="ECO:0000256" key="1">
    <source>
        <dbReference type="ARBA" id="ARBA00004141"/>
    </source>
</evidence>
<accession>A0A4U1MN44</accession>
<dbReference type="PANTHER" id="PTHR34975:SF2">
    <property type="entry name" value="SPORE GERMINATION PROTEIN A2"/>
    <property type="match status" value="1"/>
</dbReference>
<dbReference type="AlphaFoldDB" id="A0A4U1MN44"/>
<evidence type="ECO:0000256" key="4">
    <source>
        <dbReference type="ARBA" id="ARBA00022544"/>
    </source>
</evidence>
<evidence type="ECO:0000256" key="6">
    <source>
        <dbReference type="ARBA" id="ARBA00022989"/>
    </source>
</evidence>